<dbReference type="Proteomes" id="UP000241818">
    <property type="component" value="Unassembled WGS sequence"/>
</dbReference>
<feature type="region of interest" description="Disordered" evidence="4">
    <location>
        <begin position="177"/>
        <end position="239"/>
    </location>
</feature>
<feature type="compositionally biased region" description="Polar residues" evidence="4">
    <location>
        <begin position="731"/>
        <end position="754"/>
    </location>
</feature>
<dbReference type="InterPro" id="IPR011011">
    <property type="entry name" value="Znf_FYVE_PHD"/>
</dbReference>
<feature type="compositionally biased region" description="Basic and acidic residues" evidence="4">
    <location>
        <begin position="810"/>
        <end position="824"/>
    </location>
</feature>
<dbReference type="SMART" id="SM00249">
    <property type="entry name" value="PHD"/>
    <property type="match status" value="1"/>
</dbReference>
<feature type="region of interest" description="Disordered" evidence="4">
    <location>
        <begin position="494"/>
        <end position="515"/>
    </location>
</feature>
<dbReference type="EMBL" id="KZ679010">
    <property type="protein sequence ID" value="PSS20221.1"/>
    <property type="molecule type" value="Genomic_DNA"/>
</dbReference>
<keyword evidence="2" id="KW-0863">Zinc-finger</keyword>
<evidence type="ECO:0000259" key="5">
    <source>
        <dbReference type="SMART" id="SM00249"/>
    </source>
</evidence>
<sequence>MASSRKRGRQEMEAAEAPKEHGLLHRIRNMWEFANLVQWIFIFGRAVKIDENLDVEDLEAECLKTHSTVLPEIGLALLKFVSSHRGLTPELFDEYTRRQYVAKAPHRNPFGTEEEPAKFNEFDIRVLQQLTQWTLNNPDRIREKMEEQKDTEQTIWRIEPFGWDAEDRTYFLLDDNRLYRRTDPPPPPPVSKPKKNSKKAKASRRASKRRKVSEAADSEAEHVEESAAEDHTNADMEDDGFGGMKWECLAVTLDELNAFVASIDKSRDPNEKILRKRIVDELLPILEKQEEARKRKAAQKERELLNLERLATAKRSSRIAGRLEQRRQEEEAREAERKRQAELAMAKKEQEKWLKLEKERESRMKTREQRLKEREARRILHEEELANLSEDSKRLESGQARLSERQLKAEIERKKQALEELNEEDWIFDCICGAYGQIDDGTHSIACERCNIWQHSKCVGVSREEAERDDFHFICKTCERRAKDAERAKTHPPITIKLNRPGSSSSAMPPTQSGLPAVLDQSVPTETAQFTPSVAQKSTPWQVPYVPQEAAVGVSQSNGHQVPQEPSKMAMPSVPAPAPTAMAYDRPSSSASASGKHYSPYANSGTPAHSGVQRPPSAHAFSSPHPHSPTNLPPPVQHESYSFINGNGQGTPVQYNTASYSPATSQRNGQSSPSRAPNGQFPASNDRYHRQGSINLPSPFSGTPVLTPANKGHPAVNLSSSPPMNPRPNEQESALSPGTQLSQFQQVGDPSYSSPLPPVATGLSPTKHSPPRPTTSNGNLASATPSVLPPVASLSPSPQLQNLTPPVKPSEPERSRENGHGASF</sequence>
<feature type="compositionally biased region" description="Basic and acidic residues" evidence="4">
    <location>
        <begin position="321"/>
        <end position="342"/>
    </location>
</feature>
<feature type="compositionally biased region" description="Low complexity" evidence="4">
    <location>
        <begin position="785"/>
        <end position="798"/>
    </location>
</feature>
<evidence type="ECO:0000313" key="7">
    <source>
        <dbReference type="Proteomes" id="UP000241818"/>
    </source>
</evidence>
<feature type="compositionally biased region" description="Polar residues" evidence="4">
    <location>
        <begin position="774"/>
        <end position="784"/>
    </location>
</feature>
<feature type="compositionally biased region" description="Basic and acidic residues" evidence="4">
    <location>
        <begin position="219"/>
        <end position="234"/>
    </location>
</feature>
<reference evidence="6 7" key="1">
    <citation type="journal article" date="2018" name="New Phytol.">
        <title>Comparative genomics and transcriptomics depict ericoid mycorrhizal fungi as versatile saprotrophs and plant mutualists.</title>
        <authorList>
            <person name="Martino E."/>
            <person name="Morin E."/>
            <person name="Grelet G.A."/>
            <person name="Kuo A."/>
            <person name="Kohler A."/>
            <person name="Daghino S."/>
            <person name="Barry K.W."/>
            <person name="Cichocki N."/>
            <person name="Clum A."/>
            <person name="Dockter R.B."/>
            <person name="Hainaut M."/>
            <person name="Kuo R.C."/>
            <person name="LaButti K."/>
            <person name="Lindahl B.D."/>
            <person name="Lindquist E.A."/>
            <person name="Lipzen A."/>
            <person name="Khouja H.R."/>
            <person name="Magnuson J."/>
            <person name="Murat C."/>
            <person name="Ohm R.A."/>
            <person name="Singer S.W."/>
            <person name="Spatafora J.W."/>
            <person name="Wang M."/>
            <person name="Veneault-Fourrey C."/>
            <person name="Henrissat B."/>
            <person name="Grigoriev I.V."/>
            <person name="Martin F.M."/>
            <person name="Perotto S."/>
        </authorList>
    </citation>
    <scope>NUCLEOTIDE SEQUENCE [LARGE SCALE GENOMIC DNA]</scope>
    <source>
        <strain evidence="6 7">ATCC 22711</strain>
    </source>
</reference>
<dbReference type="RefSeq" id="XP_024721491.1">
    <property type="nucleotide sequence ID" value="XM_024870234.1"/>
</dbReference>
<name>A0A2T3B3L6_AMORE</name>
<feature type="compositionally biased region" description="Polar residues" evidence="4">
    <location>
        <begin position="692"/>
        <end position="701"/>
    </location>
</feature>
<feature type="compositionally biased region" description="Polar residues" evidence="4">
    <location>
        <begin position="501"/>
        <end position="514"/>
    </location>
</feature>
<protein>
    <recommendedName>
        <fullName evidence="5">Zinc finger PHD-type domain-containing protein</fullName>
    </recommendedName>
</protein>
<accession>A0A2T3B3L6</accession>
<feature type="compositionally biased region" description="Basic residues" evidence="4">
    <location>
        <begin position="192"/>
        <end position="211"/>
    </location>
</feature>
<dbReference type="InterPro" id="IPR013083">
    <property type="entry name" value="Znf_RING/FYVE/PHD"/>
</dbReference>
<feature type="region of interest" description="Disordered" evidence="4">
    <location>
        <begin position="318"/>
        <end position="342"/>
    </location>
</feature>
<dbReference type="OrthoDB" id="303107at2759"/>
<evidence type="ECO:0000256" key="2">
    <source>
        <dbReference type="ARBA" id="ARBA00022771"/>
    </source>
</evidence>
<keyword evidence="1" id="KW-0479">Metal-binding</keyword>
<dbReference type="Pfam" id="PF00628">
    <property type="entry name" value="PHD"/>
    <property type="match status" value="1"/>
</dbReference>
<feature type="domain" description="Zinc finger PHD-type" evidence="5">
    <location>
        <begin position="429"/>
        <end position="479"/>
    </location>
</feature>
<dbReference type="AlphaFoldDB" id="A0A2T3B3L6"/>
<dbReference type="PANTHER" id="PTHR14296">
    <property type="entry name" value="REMODELING AND SPACING FACTOR 1"/>
    <property type="match status" value="1"/>
</dbReference>
<dbReference type="PANTHER" id="PTHR14296:SF3">
    <property type="entry name" value="DIKAR, ISOFORM F"/>
    <property type="match status" value="1"/>
</dbReference>
<dbReference type="InterPro" id="IPR028938">
    <property type="entry name" value="Rsf1-like"/>
</dbReference>
<evidence type="ECO:0000313" key="6">
    <source>
        <dbReference type="EMBL" id="PSS20221.1"/>
    </source>
</evidence>
<dbReference type="PROSITE" id="PS01359">
    <property type="entry name" value="ZF_PHD_1"/>
    <property type="match status" value="1"/>
</dbReference>
<evidence type="ECO:0000256" key="1">
    <source>
        <dbReference type="ARBA" id="ARBA00022723"/>
    </source>
</evidence>
<keyword evidence="3" id="KW-0862">Zinc</keyword>
<dbReference type="Gene3D" id="3.30.40.10">
    <property type="entry name" value="Zinc/RING finger domain, C3HC4 (zinc finger)"/>
    <property type="match status" value="1"/>
</dbReference>
<organism evidence="6 7">
    <name type="scientific">Amorphotheca resinae ATCC 22711</name>
    <dbReference type="NCBI Taxonomy" id="857342"/>
    <lineage>
        <taxon>Eukaryota</taxon>
        <taxon>Fungi</taxon>
        <taxon>Dikarya</taxon>
        <taxon>Ascomycota</taxon>
        <taxon>Pezizomycotina</taxon>
        <taxon>Leotiomycetes</taxon>
        <taxon>Helotiales</taxon>
        <taxon>Amorphothecaceae</taxon>
        <taxon>Amorphotheca</taxon>
    </lineage>
</organism>
<dbReference type="STRING" id="857342.A0A2T3B3L6"/>
<dbReference type="InterPro" id="IPR019786">
    <property type="entry name" value="Zinc_finger_PHD-type_CS"/>
</dbReference>
<evidence type="ECO:0000256" key="3">
    <source>
        <dbReference type="ARBA" id="ARBA00022833"/>
    </source>
</evidence>
<dbReference type="GeneID" id="36578315"/>
<dbReference type="InterPro" id="IPR019787">
    <property type="entry name" value="Znf_PHD-finger"/>
</dbReference>
<dbReference type="GO" id="GO:0006355">
    <property type="term" value="P:regulation of DNA-templated transcription"/>
    <property type="evidence" value="ECO:0007669"/>
    <property type="project" value="InterPro"/>
</dbReference>
<dbReference type="InParanoid" id="A0A2T3B3L6"/>
<gene>
    <name evidence="6" type="ORF">M430DRAFT_99951</name>
</gene>
<feature type="region of interest" description="Disordered" evidence="4">
    <location>
        <begin position="552"/>
        <end position="824"/>
    </location>
</feature>
<feature type="compositionally biased region" description="Low complexity" evidence="4">
    <location>
        <begin position="615"/>
        <end position="630"/>
    </location>
</feature>
<evidence type="ECO:0000256" key="4">
    <source>
        <dbReference type="SAM" id="MobiDB-lite"/>
    </source>
</evidence>
<dbReference type="GO" id="GO:0031213">
    <property type="term" value="C:RSF complex"/>
    <property type="evidence" value="ECO:0007669"/>
    <property type="project" value="InterPro"/>
</dbReference>
<dbReference type="SUPFAM" id="SSF57903">
    <property type="entry name" value="FYVE/PHD zinc finger"/>
    <property type="match status" value="1"/>
</dbReference>
<keyword evidence="7" id="KW-1185">Reference proteome</keyword>
<dbReference type="GO" id="GO:0008270">
    <property type="term" value="F:zinc ion binding"/>
    <property type="evidence" value="ECO:0007669"/>
    <property type="project" value="UniProtKB-KW"/>
</dbReference>
<proteinExistence type="predicted"/>
<feature type="compositionally biased region" description="Polar residues" evidence="4">
    <location>
        <begin position="639"/>
        <end position="683"/>
    </location>
</feature>
<dbReference type="InterPro" id="IPR001965">
    <property type="entry name" value="Znf_PHD"/>
</dbReference>